<dbReference type="EMBL" id="MFQH01000009">
    <property type="protein sequence ID" value="OGH78522.1"/>
    <property type="molecule type" value="Genomic_DNA"/>
</dbReference>
<organism evidence="3 4">
    <name type="scientific">Candidatus Magasanikbacteria bacterium RIFCSPLOWO2_01_FULL_40_15</name>
    <dbReference type="NCBI Taxonomy" id="1798686"/>
    <lineage>
        <taxon>Bacteria</taxon>
        <taxon>Candidatus Magasanikiibacteriota</taxon>
    </lineage>
</organism>
<feature type="domain" description="AAA" evidence="1">
    <location>
        <begin position="19"/>
        <end position="136"/>
    </location>
</feature>
<sequence length="411" mass="46376">MVIKIRQLSQKLVQAARSFPAVVITGPRQSGKTTLVRNLFKKTHNYVNLEDPDTRARALSDPRLFFASFNSPRLILDEIQYVPQLLSYVKSAIDEHRTSGRFIITGSQQFSLMQGVSESLAGRAAILTLLPFSYGERIGQGEKLLPFTNWTNRLAQKKINTSPHPSIASLLVRGSYPTPTRSSVDYSLWYGSYLATYLERDIRNLSQVGDLQQFEHFLRLLASRTGQILDLAGLARDLGISQPTAKRWLSILETGYQVLLLYPYFKNIGKQVVKRPKVFITDTGLACYLLGINDPKTLTNHPQFGSLFETFVVTDIWKRSLHSGIKPRLYYFRSHDDLEVDLVIEDGKGLHCVEIKSSMTVKPQHASSLVRFIRTPTIARYIQSSSLISLSTTGPISAGIVNYHWSDFFSI</sequence>
<feature type="domain" description="DUF4143" evidence="2">
    <location>
        <begin position="199"/>
        <end position="358"/>
    </location>
</feature>
<dbReference type="PANTHER" id="PTHR43566">
    <property type="entry name" value="CONSERVED PROTEIN"/>
    <property type="match status" value="1"/>
</dbReference>
<name>A0A1F6N3S3_9BACT</name>
<dbReference type="Pfam" id="PF13635">
    <property type="entry name" value="DUF4143"/>
    <property type="match status" value="1"/>
</dbReference>
<evidence type="ECO:0000313" key="3">
    <source>
        <dbReference type="EMBL" id="OGH78522.1"/>
    </source>
</evidence>
<dbReference type="AlphaFoldDB" id="A0A1F6N3S3"/>
<evidence type="ECO:0000313" key="4">
    <source>
        <dbReference type="Proteomes" id="UP000177040"/>
    </source>
</evidence>
<dbReference type="Pfam" id="PF13173">
    <property type="entry name" value="AAA_14"/>
    <property type="match status" value="1"/>
</dbReference>
<evidence type="ECO:0000259" key="1">
    <source>
        <dbReference type="Pfam" id="PF13173"/>
    </source>
</evidence>
<dbReference type="SUPFAM" id="SSF52540">
    <property type="entry name" value="P-loop containing nucleoside triphosphate hydrolases"/>
    <property type="match status" value="1"/>
</dbReference>
<dbReference type="InterPro" id="IPR027417">
    <property type="entry name" value="P-loop_NTPase"/>
</dbReference>
<reference evidence="3 4" key="1">
    <citation type="journal article" date="2016" name="Nat. Commun.">
        <title>Thousands of microbial genomes shed light on interconnected biogeochemical processes in an aquifer system.</title>
        <authorList>
            <person name="Anantharaman K."/>
            <person name="Brown C.T."/>
            <person name="Hug L.A."/>
            <person name="Sharon I."/>
            <person name="Castelle C.J."/>
            <person name="Probst A.J."/>
            <person name="Thomas B.C."/>
            <person name="Singh A."/>
            <person name="Wilkins M.J."/>
            <person name="Karaoz U."/>
            <person name="Brodie E.L."/>
            <person name="Williams K.H."/>
            <person name="Hubbard S.S."/>
            <person name="Banfield J.F."/>
        </authorList>
    </citation>
    <scope>NUCLEOTIDE SEQUENCE [LARGE SCALE GENOMIC DNA]</scope>
</reference>
<evidence type="ECO:0008006" key="5">
    <source>
        <dbReference type="Google" id="ProtNLM"/>
    </source>
</evidence>
<dbReference type="PANTHER" id="PTHR43566:SF2">
    <property type="entry name" value="DUF4143 DOMAIN-CONTAINING PROTEIN"/>
    <property type="match status" value="1"/>
</dbReference>
<protein>
    <recommendedName>
        <fullName evidence="5">GTP-binding protein</fullName>
    </recommendedName>
</protein>
<dbReference type="InterPro" id="IPR025420">
    <property type="entry name" value="DUF4143"/>
</dbReference>
<gene>
    <name evidence="3" type="ORF">A2983_03325</name>
</gene>
<proteinExistence type="predicted"/>
<evidence type="ECO:0000259" key="2">
    <source>
        <dbReference type="Pfam" id="PF13635"/>
    </source>
</evidence>
<comment type="caution">
    <text evidence="3">The sequence shown here is derived from an EMBL/GenBank/DDBJ whole genome shotgun (WGS) entry which is preliminary data.</text>
</comment>
<dbReference type="Gene3D" id="3.40.50.300">
    <property type="entry name" value="P-loop containing nucleotide triphosphate hydrolases"/>
    <property type="match status" value="1"/>
</dbReference>
<dbReference type="Proteomes" id="UP000177040">
    <property type="component" value="Unassembled WGS sequence"/>
</dbReference>
<dbReference type="InterPro" id="IPR041682">
    <property type="entry name" value="AAA_14"/>
</dbReference>
<accession>A0A1F6N3S3</accession>